<keyword evidence="4 5" id="KW-0067">ATP-binding</keyword>
<dbReference type="GeneID" id="89530345"/>
<feature type="binding site" evidence="5">
    <location>
        <begin position="204"/>
        <end position="211"/>
    </location>
    <ligand>
        <name>ATP</name>
        <dbReference type="ChEBI" id="CHEBI:30616"/>
    </ligand>
</feature>
<dbReference type="PROSITE" id="PS51198">
    <property type="entry name" value="UVRD_HELICASE_ATP_BIND"/>
    <property type="match status" value="1"/>
</dbReference>
<keyword evidence="1 5" id="KW-0547">Nucleotide-binding</keyword>
<protein>
    <submittedName>
        <fullName evidence="9">DNA helicase IV</fullName>
    </submittedName>
</protein>
<dbReference type="InterPro" id="IPR000212">
    <property type="entry name" value="DNA_helicase_UvrD/REP"/>
</dbReference>
<dbReference type="InterPro" id="IPR027785">
    <property type="entry name" value="UvrD-like_helicase_C"/>
</dbReference>
<accession>A0A4R3ZMP6</accession>
<dbReference type="GO" id="GO:0000725">
    <property type="term" value="P:recombinational repair"/>
    <property type="evidence" value="ECO:0007669"/>
    <property type="project" value="TreeGrafter"/>
</dbReference>
<keyword evidence="3 5" id="KW-0347">Helicase</keyword>
<feature type="coiled-coil region" evidence="6">
    <location>
        <begin position="7"/>
        <end position="38"/>
    </location>
</feature>
<dbReference type="SUPFAM" id="SSF52540">
    <property type="entry name" value="P-loop containing nucleoside triphosphate hydrolases"/>
    <property type="match status" value="1"/>
</dbReference>
<organism evidence="9 10">
    <name type="scientific">Dietzia cinnamea</name>
    <dbReference type="NCBI Taxonomy" id="321318"/>
    <lineage>
        <taxon>Bacteria</taxon>
        <taxon>Bacillati</taxon>
        <taxon>Actinomycetota</taxon>
        <taxon>Actinomycetes</taxon>
        <taxon>Mycobacteriales</taxon>
        <taxon>Dietziaceae</taxon>
        <taxon>Dietzia</taxon>
    </lineage>
</organism>
<evidence type="ECO:0000313" key="10">
    <source>
        <dbReference type="Proteomes" id="UP000295805"/>
    </source>
</evidence>
<dbReference type="Pfam" id="PF13538">
    <property type="entry name" value="UvrD_C_2"/>
    <property type="match status" value="1"/>
</dbReference>
<evidence type="ECO:0000256" key="2">
    <source>
        <dbReference type="ARBA" id="ARBA00022801"/>
    </source>
</evidence>
<dbReference type="AlphaFoldDB" id="A0A4R3ZMP6"/>
<keyword evidence="2 5" id="KW-0378">Hydrolase</keyword>
<evidence type="ECO:0000259" key="8">
    <source>
        <dbReference type="PROSITE" id="PS51198"/>
    </source>
</evidence>
<feature type="region of interest" description="Disordered" evidence="7">
    <location>
        <begin position="369"/>
        <end position="389"/>
    </location>
</feature>
<evidence type="ECO:0000256" key="6">
    <source>
        <dbReference type="SAM" id="Coils"/>
    </source>
</evidence>
<dbReference type="Proteomes" id="UP000295805">
    <property type="component" value="Unassembled WGS sequence"/>
</dbReference>
<dbReference type="GO" id="GO:0016787">
    <property type="term" value="F:hydrolase activity"/>
    <property type="evidence" value="ECO:0007669"/>
    <property type="project" value="UniProtKB-UniRule"/>
</dbReference>
<evidence type="ECO:0000313" key="9">
    <source>
        <dbReference type="EMBL" id="TCW19423.1"/>
    </source>
</evidence>
<dbReference type="GO" id="GO:0043138">
    <property type="term" value="F:3'-5' DNA helicase activity"/>
    <property type="evidence" value="ECO:0007669"/>
    <property type="project" value="TreeGrafter"/>
</dbReference>
<reference evidence="9 10" key="1">
    <citation type="submission" date="2019-03" db="EMBL/GenBank/DDBJ databases">
        <title>Root nodule microbial communities of legume samples collected from USA, Mexico and Botswana.</title>
        <authorList>
            <person name="Hirsch A."/>
        </authorList>
    </citation>
    <scope>NUCLEOTIDE SEQUENCE [LARGE SCALE GENOMIC DNA]</scope>
    <source>
        <strain evidence="9 10">55</strain>
    </source>
</reference>
<dbReference type="GO" id="GO:0005829">
    <property type="term" value="C:cytosol"/>
    <property type="evidence" value="ECO:0007669"/>
    <property type="project" value="TreeGrafter"/>
</dbReference>
<feature type="region of interest" description="Disordered" evidence="7">
    <location>
        <begin position="688"/>
        <end position="720"/>
    </location>
</feature>
<feature type="domain" description="UvrD-like helicase ATP-binding" evidence="8">
    <location>
        <begin position="183"/>
        <end position="626"/>
    </location>
</feature>
<gene>
    <name evidence="9" type="ORF">EDD19_1382</name>
</gene>
<dbReference type="InterPro" id="IPR014016">
    <property type="entry name" value="UvrD-like_ATP-bd"/>
</dbReference>
<dbReference type="PANTHER" id="PTHR11070:SF45">
    <property type="entry name" value="DNA 3'-5' HELICASE"/>
    <property type="match status" value="1"/>
</dbReference>
<dbReference type="EMBL" id="SMCX01000038">
    <property type="protein sequence ID" value="TCW19423.1"/>
    <property type="molecule type" value="Genomic_DNA"/>
</dbReference>
<name>A0A4R3ZMP6_9ACTN</name>
<dbReference type="GO" id="GO:0005524">
    <property type="term" value="F:ATP binding"/>
    <property type="evidence" value="ECO:0007669"/>
    <property type="project" value="UniProtKB-UniRule"/>
</dbReference>
<dbReference type="GO" id="GO:0003677">
    <property type="term" value="F:DNA binding"/>
    <property type="evidence" value="ECO:0007669"/>
    <property type="project" value="InterPro"/>
</dbReference>
<keyword evidence="6" id="KW-0175">Coiled coil</keyword>
<evidence type="ECO:0000256" key="3">
    <source>
        <dbReference type="ARBA" id="ARBA00022806"/>
    </source>
</evidence>
<evidence type="ECO:0000256" key="5">
    <source>
        <dbReference type="PROSITE-ProRule" id="PRU00560"/>
    </source>
</evidence>
<dbReference type="InterPro" id="IPR027417">
    <property type="entry name" value="P-loop_NTPase"/>
</dbReference>
<evidence type="ECO:0000256" key="4">
    <source>
        <dbReference type="ARBA" id="ARBA00022840"/>
    </source>
</evidence>
<dbReference type="RefSeq" id="WP_131886580.1">
    <property type="nucleotide sequence ID" value="NZ_CP143053.1"/>
</dbReference>
<dbReference type="PANTHER" id="PTHR11070">
    <property type="entry name" value="UVRD / RECB / PCRA DNA HELICASE FAMILY MEMBER"/>
    <property type="match status" value="1"/>
</dbReference>
<proteinExistence type="predicted"/>
<dbReference type="Gene3D" id="3.40.50.300">
    <property type="entry name" value="P-loop containing nucleotide triphosphate hydrolases"/>
    <property type="match status" value="3"/>
</dbReference>
<sequence>MTGHDAVDEEQRHLGRLLDRLEELRADTRARLDAVLRTSGGTPQARSERESFARLYSSELAAFSAANLGLYFGRLDMGDGEVRRIGRVGLRDDDEDLTTLLLDWRADHSRPFYLATTARPEGAHRRRHLRTIGRRVIGIHDEYLTAPEDGELPEDHDDVVGESALLEALDTARSGHMTDIVATIQREQDEIIRNPHAGVLVVQGGPGTGKTAVALHRAAYLLYTHRQRLDRSGVLIVGPNARFLDYIARVLPSLGESGVVLRTLADLYPGVRATGPETLRGEEVKGSGEMVGILKAAVRARQLAPRSEVVVRVEGHDLTLAPATVRAARGRARMTRRPHNQAREAFATRIVDALTEQYVAALTDPVGRAEDEAWSPEGDGVGDLGDPARPLLDADDRAELRREVEASREVAEIVDEWWPVLRPEQLLADLLSSRERIAEAAGDYVAEDQEALFRRDGAAFSVADVPLLDELAELLGEDPTADGSEADRAWAEQLRQAEEALEILTGSAVQDIEDDLDPEVLMAYDVVDAEALARRHSADSDLTVADRAGADRTWAFGHVIVDEAQELSTMAWRVIMRRSPNRWMTLVGDVAQTSSPAGIDSWHDALSPYVDGRWVLTELTVNYRTPETISAVAELLLAEIDPDAASPRPVRPGRRPVAWLEPGPDEVARVVAEEIRAVPSERAVAVLVPDDGGEGDGRGHDGGGDGGGGHGGDDGEGTPPRYAALAEVAERARPGTSVLPLALAKGLEFDVVVVVDPDRVLARSPQGLQDLYVGTTRATQELVLVQPGGFGPLLAGIRERVAADDRELSA</sequence>
<comment type="caution">
    <text evidence="9">The sequence shown here is derived from an EMBL/GenBank/DDBJ whole genome shotgun (WGS) entry which is preliminary data.</text>
</comment>
<evidence type="ECO:0000256" key="7">
    <source>
        <dbReference type="SAM" id="MobiDB-lite"/>
    </source>
</evidence>
<evidence type="ECO:0000256" key="1">
    <source>
        <dbReference type="ARBA" id="ARBA00022741"/>
    </source>
</evidence>